<dbReference type="NCBIfam" id="TIGR00027">
    <property type="entry name" value="mthyl_TIGR00027"/>
    <property type="match status" value="1"/>
</dbReference>
<protein>
    <recommendedName>
        <fullName evidence="4">S-adenosyl-L-methionine-dependent methyltransferase</fullName>
        <ecNumber evidence="4">2.1.1.-</ecNumber>
    </recommendedName>
</protein>
<dbReference type="AlphaFoldDB" id="B2UK11"/>
<keyword evidence="2 4" id="KW-0489">Methyltransferase</keyword>
<evidence type="ECO:0000256" key="2">
    <source>
        <dbReference type="ARBA" id="ARBA00022603"/>
    </source>
</evidence>
<dbReference type="PANTHER" id="PTHR43619">
    <property type="entry name" value="S-ADENOSYL-L-METHIONINE-DEPENDENT METHYLTRANSFERASE YKTD-RELATED"/>
    <property type="match status" value="1"/>
</dbReference>
<dbReference type="GO" id="GO:0032259">
    <property type="term" value="P:methylation"/>
    <property type="evidence" value="ECO:0007669"/>
    <property type="project" value="UniProtKB-KW"/>
</dbReference>
<reference evidence="5" key="1">
    <citation type="submission" date="2008-05" db="EMBL/GenBank/DDBJ databases">
        <title>Complete sequence of chromosome2 of Ralstonia pickettii 12J.</title>
        <authorList>
            <consortium name="US DOE Joint Genome Institute"/>
            <person name="Lucas S."/>
            <person name="Copeland A."/>
            <person name="Lapidus A."/>
            <person name="Glavina del Rio T."/>
            <person name="Dalin E."/>
            <person name="Tice H."/>
            <person name="Bruce D."/>
            <person name="Goodwin L."/>
            <person name="Pitluck S."/>
            <person name="Meincke L."/>
            <person name="Brettin T."/>
            <person name="Detter J.C."/>
            <person name="Han C."/>
            <person name="Kuske C.R."/>
            <person name="Schmutz J."/>
            <person name="Larimer F."/>
            <person name="Land M."/>
            <person name="Hauser L."/>
            <person name="Kyrpides N."/>
            <person name="Mikhailova N."/>
            <person name="Marsh T."/>
            <person name="Richardson P."/>
        </authorList>
    </citation>
    <scope>NUCLEOTIDE SEQUENCE</scope>
    <source>
        <strain evidence="5">12J</strain>
    </source>
</reference>
<dbReference type="HOGENOM" id="CLU_056160_3_0_4"/>
<dbReference type="InterPro" id="IPR029063">
    <property type="entry name" value="SAM-dependent_MTases_sf"/>
</dbReference>
<dbReference type="Gene3D" id="3.40.50.150">
    <property type="entry name" value="Vaccinia Virus protein VP39"/>
    <property type="match status" value="1"/>
</dbReference>
<comment type="function">
    <text evidence="4">Exhibits S-adenosyl-L-methionine-dependent methyltransferase activity.</text>
</comment>
<evidence type="ECO:0000256" key="1">
    <source>
        <dbReference type="ARBA" id="ARBA00008138"/>
    </source>
</evidence>
<gene>
    <name evidence="5" type="ordered locus">Rpic_4828</name>
</gene>
<keyword evidence="3 5" id="KW-0808">Transferase</keyword>
<organism evidence="5">
    <name type="scientific">Ralstonia pickettii (strain 12J)</name>
    <dbReference type="NCBI Taxonomy" id="402626"/>
    <lineage>
        <taxon>Bacteria</taxon>
        <taxon>Pseudomonadati</taxon>
        <taxon>Pseudomonadota</taxon>
        <taxon>Betaproteobacteria</taxon>
        <taxon>Burkholderiales</taxon>
        <taxon>Burkholderiaceae</taxon>
        <taxon>Ralstonia</taxon>
    </lineage>
</organism>
<dbReference type="PATRIC" id="fig|402626.5.peg.1074"/>
<dbReference type="SUPFAM" id="SSF53335">
    <property type="entry name" value="S-adenosyl-L-methionine-dependent methyltransferases"/>
    <property type="match status" value="1"/>
</dbReference>
<dbReference type="STRING" id="402626.Rpic_4828"/>
<dbReference type="eggNOG" id="COG3315">
    <property type="taxonomic scope" value="Bacteria"/>
</dbReference>
<evidence type="ECO:0000256" key="4">
    <source>
        <dbReference type="RuleBase" id="RU362030"/>
    </source>
</evidence>
<dbReference type="InterPro" id="IPR007213">
    <property type="entry name" value="Ppm1/Ppm2/Tcmp"/>
</dbReference>
<sequence>MSDAQLLVPDSTAARVALWRALHLEIDALPHVLEDRIGLTLLAPDPGWQQRGDMDPQFTRPFRASIVARARFIEDLVIEQAGLGLRQYVILGAGLDSFAQRRPDVASRMTVFEVDQPTPQAWKRQRLTALGFGLPDWLRFVPVDFEARESWRDALVAAGFDTSQPAIVVSTGVSMYLTKEANAATLRQVAGLAPGSMLAMTFLLPLEMAAAEVRPGLEMAEKGARASGTPFLSFFTPPEMLALARENGFGDARHISATELTQRYFSDRADGLRPPSNAEELLVATV</sequence>
<evidence type="ECO:0000256" key="3">
    <source>
        <dbReference type="ARBA" id="ARBA00022679"/>
    </source>
</evidence>
<dbReference type="InterPro" id="IPR011610">
    <property type="entry name" value="SAM_mthyl_Trfase_ML2640-like"/>
</dbReference>
<dbReference type="EC" id="2.1.1.-" evidence="4"/>
<dbReference type="PANTHER" id="PTHR43619:SF2">
    <property type="entry name" value="S-ADENOSYL-L-METHIONINE-DEPENDENT METHYLTRANSFERASES SUPERFAMILY PROTEIN"/>
    <property type="match status" value="1"/>
</dbReference>
<accession>B2UK11</accession>
<evidence type="ECO:0000313" key="5">
    <source>
        <dbReference type="EMBL" id="ACD29912.1"/>
    </source>
</evidence>
<dbReference type="Pfam" id="PF04072">
    <property type="entry name" value="LCM"/>
    <property type="match status" value="1"/>
</dbReference>
<proteinExistence type="inferred from homology"/>
<dbReference type="GO" id="GO:0008168">
    <property type="term" value="F:methyltransferase activity"/>
    <property type="evidence" value="ECO:0007669"/>
    <property type="project" value="UniProtKB-UniRule"/>
</dbReference>
<name>B2UK11_RALPJ</name>
<dbReference type="EMBL" id="CP001069">
    <property type="protein sequence ID" value="ACD29912.1"/>
    <property type="molecule type" value="Genomic_DNA"/>
</dbReference>
<keyword evidence="4" id="KW-0949">S-adenosyl-L-methionine</keyword>
<dbReference type="KEGG" id="rpi:Rpic_4828"/>
<comment type="similarity">
    <text evidence="1 4">Belongs to the UPF0677 family.</text>
</comment>